<reference evidence="1" key="1">
    <citation type="journal article" date="2020" name="Stud. Mycol.">
        <title>101 Dothideomycetes genomes: a test case for predicting lifestyles and emergence of pathogens.</title>
        <authorList>
            <person name="Haridas S."/>
            <person name="Albert R."/>
            <person name="Binder M."/>
            <person name="Bloem J."/>
            <person name="Labutti K."/>
            <person name="Salamov A."/>
            <person name="Andreopoulos B."/>
            <person name="Baker S."/>
            <person name="Barry K."/>
            <person name="Bills G."/>
            <person name="Bluhm B."/>
            <person name="Cannon C."/>
            <person name="Castanera R."/>
            <person name="Culley D."/>
            <person name="Daum C."/>
            <person name="Ezra D."/>
            <person name="Gonzalez J."/>
            <person name="Henrissat B."/>
            <person name="Kuo A."/>
            <person name="Liang C."/>
            <person name="Lipzen A."/>
            <person name="Lutzoni F."/>
            <person name="Magnuson J."/>
            <person name="Mondo S."/>
            <person name="Nolan M."/>
            <person name="Ohm R."/>
            <person name="Pangilinan J."/>
            <person name="Park H.-J."/>
            <person name="Ramirez L."/>
            <person name="Alfaro M."/>
            <person name="Sun H."/>
            <person name="Tritt A."/>
            <person name="Yoshinaga Y."/>
            <person name="Zwiers L.-H."/>
            <person name="Turgeon B."/>
            <person name="Goodwin S."/>
            <person name="Spatafora J."/>
            <person name="Crous P."/>
            <person name="Grigoriev I."/>
        </authorList>
    </citation>
    <scope>NUCLEOTIDE SEQUENCE</scope>
    <source>
        <strain evidence="1">CBS 133067</strain>
    </source>
</reference>
<evidence type="ECO:0000313" key="2">
    <source>
        <dbReference type="Proteomes" id="UP000799772"/>
    </source>
</evidence>
<name>A0A9P4IES1_9PEZI</name>
<dbReference type="EMBL" id="ML978128">
    <property type="protein sequence ID" value="KAF2097187.1"/>
    <property type="molecule type" value="Genomic_DNA"/>
</dbReference>
<proteinExistence type="predicted"/>
<dbReference type="OrthoDB" id="3431997at2759"/>
<evidence type="ECO:0000313" key="1">
    <source>
        <dbReference type="EMBL" id="KAF2097187.1"/>
    </source>
</evidence>
<dbReference type="AlphaFoldDB" id="A0A9P4IES1"/>
<dbReference type="Proteomes" id="UP000799772">
    <property type="component" value="Unassembled WGS sequence"/>
</dbReference>
<comment type="caution">
    <text evidence="1">The sequence shown here is derived from an EMBL/GenBank/DDBJ whole genome shotgun (WGS) entry which is preliminary data.</text>
</comment>
<keyword evidence="2" id="KW-1185">Reference proteome</keyword>
<organism evidence="1 2">
    <name type="scientific">Rhizodiscina lignyota</name>
    <dbReference type="NCBI Taxonomy" id="1504668"/>
    <lineage>
        <taxon>Eukaryota</taxon>
        <taxon>Fungi</taxon>
        <taxon>Dikarya</taxon>
        <taxon>Ascomycota</taxon>
        <taxon>Pezizomycotina</taxon>
        <taxon>Dothideomycetes</taxon>
        <taxon>Pleosporomycetidae</taxon>
        <taxon>Aulographales</taxon>
        <taxon>Rhizodiscinaceae</taxon>
        <taxon>Rhizodiscina</taxon>
    </lineage>
</organism>
<sequence>MGAVRQFQLSTPRKKRDIGRAPTVQLADPVFNQPLYTVERHGDSEVAMVYKVEMRDGQSEVLKDDVAKGECVGAVKAAEALGGSTQFMFGNPDRDLDTQWTQVTKQSRFTRINDFVVRIPDPVGKPAELHWKHTKDVGGLLQRLDTLNMKLVDESSGDIVARFVHKPSIWVMEGVFEMHEDLGEEWDLQVFLSCLAVLKYNGLFFNLNVL</sequence>
<gene>
    <name evidence="1" type="ORF">NA57DRAFT_77441</name>
</gene>
<accession>A0A9P4IES1</accession>
<protein>
    <submittedName>
        <fullName evidence="1">Uncharacterized protein</fullName>
    </submittedName>
</protein>